<evidence type="ECO:0000256" key="8">
    <source>
        <dbReference type="ARBA" id="ARBA00023170"/>
    </source>
</evidence>
<dbReference type="InterPro" id="IPR039426">
    <property type="entry name" value="TonB-dep_rcpt-like"/>
</dbReference>
<dbReference type="Proteomes" id="UP001162881">
    <property type="component" value="Unassembled WGS sequence"/>
</dbReference>
<evidence type="ECO:0000256" key="3">
    <source>
        <dbReference type="ARBA" id="ARBA00022448"/>
    </source>
</evidence>
<keyword evidence="9 10" id="KW-0998">Cell outer membrane</keyword>
<keyword evidence="5 10" id="KW-0812">Transmembrane</keyword>
<dbReference type="Pfam" id="PF00593">
    <property type="entry name" value="TonB_dep_Rec_b-barrel"/>
    <property type="match status" value="1"/>
</dbReference>
<keyword evidence="12" id="KW-0732">Signal</keyword>
<sequence length="729" mass="79335">MRFTSTSLRASLLAATALVYAGSTAAHAETDDSAPVEAGDTVTSADGTAITVKGQRQAYLGATPIKVLPQVVQTMDATTLHDAGITKLQTALDFVAGVSRQNNFGGMFDSYAIRGFSGDESQSSNYLLNGFNASRGYGGARDASNIERIEVIKGPTSALFGRGDPGGAVNIVTKQPYFEPGANFEFALGSYNNYRGQGDVNLPVTEDLAVRVTGAYDEGDSFRDYVHHRTITVTPSIMWNIDAATSLSYNFEFVDQRMPFDRGIVALDGDVYAVSRKTFMGEPGDGPIRTRSYNQQAQLQHDFDNNWSILLGAAYRTSSFKGYSTEAENAASRQPFFSDGTTLSRRRLYRDYSSTDLTLRGELSGSLDTAGITHNLQIGADWNYFTLPTVQNRWRPPSVASQTSLAAGNAINVYDPVYGNLPTLSALIDSDETDESSGVYVQDMIDITDWLKLRGGGRYDIFKQHVVNNLTGVISQQYKTAFSPQVGLSVLPTSALTLYASFGKGFRPNIGTDYASNSFEPERTTAYEVGAKYSAFGDRLLASLALFSMKKTNVLTADPAHGGFSLALGEARSKGVEFSVSGKLPAGFKIDLNYSYIDAENAKDATDPDWGYTLAEGDPLINIAKHSASLLLFKEFDVFAAKANLGLGVNYVGKRLGETGYRFDDGSFFWLPSYTLTRISGAISPTDHLKISGEVTNLFNEEYFTNSYSRVWLMPGAPRQFTVRVGYTF</sequence>
<dbReference type="InterPro" id="IPR036942">
    <property type="entry name" value="Beta-barrel_TonB_sf"/>
</dbReference>
<keyword evidence="16" id="KW-1185">Reference proteome</keyword>
<dbReference type="PANTHER" id="PTHR32552">
    <property type="entry name" value="FERRICHROME IRON RECEPTOR-RELATED"/>
    <property type="match status" value="1"/>
</dbReference>
<evidence type="ECO:0000256" key="5">
    <source>
        <dbReference type="ARBA" id="ARBA00022692"/>
    </source>
</evidence>
<dbReference type="Gene3D" id="2.40.170.20">
    <property type="entry name" value="TonB-dependent receptor, beta-barrel domain"/>
    <property type="match status" value="1"/>
</dbReference>
<comment type="subcellular location">
    <subcellularLocation>
        <location evidence="1 10">Cell outer membrane</location>
        <topology evidence="1 10">Multi-pass membrane protein</topology>
    </subcellularLocation>
</comment>
<evidence type="ECO:0000259" key="13">
    <source>
        <dbReference type="Pfam" id="PF00593"/>
    </source>
</evidence>
<evidence type="ECO:0000256" key="10">
    <source>
        <dbReference type="PROSITE-ProRule" id="PRU01360"/>
    </source>
</evidence>
<gene>
    <name evidence="15" type="ORF">MTR62_09645</name>
</gene>
<evidence type="ECO:0000256" key="2">
    <source>
        <dbReference type="ARBA" id="ARBA00009810"/>
    </source>
</evidence>
<keyword evidence="3 10" id="KW-0813">Transport</keyword>
<evidence type="ECO:0000313" key="15">
    <source>
        <dbReference type="EMBL" id="MCJ2182953.1"/>
    </source>
</evidence>
<dbReference type="Pfam" id="PF07715">
    <property type="entry name" value="Plug"/>
    <property type="match status" value="1"/>
</dbReference>
<dbReference type="CDD" id="cd01347">
    <property type="entry name" value="ligand_gated_channel"/>
    <property type="match status" value="1"/>
</dbReference>
<keyword evidence="8 15" id="KW-0675">Receptor</keyword>
<name>A0ABT0BD15_9SPHN</name>
<dbReference type="InterPro" id="IPR010105">
    <property type="entry name" value="TonB_sidphr_rcpt"/>
</dbReference>
<dbReference type="SUPFAM" id="SSF56935">
    <property type="entry name" value="Porins"/>
    <property type="match status" value="1"/>
</dbReference>
<comment type="caution">
    <text evidence="15">The sequence shown here is derived from an EMBL/GenBank/DDBJ whole genome shotgun (WGS) entry which is preliminary data.</text>
</comment>
<dbReference type="RefSeq" id="WP_244019830.1">
    <property type="nucleotide sequence ID" value="NZ_JALHLF010000030.1"/>
</dbReference>
<feature type="domain" description="TonB-dependent receptor plug" evidence="14">
    <location>
        <begin position="68"/>
        <end position="168"/>
    </location>
</feature>
<keyword evidence="4 10" id="KW-1134">Transmembrane beta strand</keyword>
<comment type="similarity">
    <text evidence="2 10 11">Belongs to the TonB-dependent receptor family.</text>
</comment>
<reference evidence="15" key="1">
    <citation type="submission" date="2022-03" db="EMBL/GenBank/DDBJ databases">
        <title>Identification of a novel bacterium isolated from mangrove sediments.</title>
        <authorList>
            <person name="Pan X."/>
        </authorList>
    </citation>
    <scope>NUCLEOTIDE SEQUENCE</scope>
    <source>
        <strain evidence="15">B1949</strain>
    </source>
</reference>
<keyword evidence="6 11" id="KW-0798">TonB box</keyword>
<evidence type="ECO:0000256" key="9">
    <source>
        <dbReference type="ARBA" id="ARBA00023237"/>
    </source>
</evidence>
<keyword evidence="7 10" id="KW-0472">Membrane</keyword>
<protein>
    <submittedName>
        <fullName evidence="15">TonB-dependent siderophore receptor</fullName>
    </submittedName>
</protein>
<dbReference type="InterPro" id="IPR000531">
    <property type="entry name" value="Beta-barrel_TonB"/>
</dbReference>
<evidence type="ECO:0000256" key="1">
    <source>
        <dbReference type="ARBA" id="ARBA00004571"/>
    </source>
</evidence>
<dbReference type="EMBL" id="JALHLF010000030">
    <property type="protein sequence ID" value="MCJ2182953.1"/>
    <property type="molecule type" value="Genomic_DNA"/>
</dbReference>
<evidence type="ECO:0000313" key="16">
    <source>
        <dbReference type="Proteomes" id="UP001162881"/>
    </source>
</evidence>
<evidence type="ECO:0000256" key="6">
    <source>
        <dbReference type="ARBA" id="ARBA00023077"/>
    </source>
</evidence>
<feature type="domain" description="TonB-dependent receptor-like beta-barrel" evidence="13">
    <location>
        <begin position="239"/>
        <end position="698"/>
    </location>
</feature>
<accession>A0ABT0BD15</accession>
<dbReference type="InterPro" id="IPR037066">
    <property type="entry name" value="Plug_dom_sf"/>
</dbReference>
<organism evidence="15 16">
    <name type="scientific">Novosphingobium organovorum</name>
    <dbReference type="NCBI Taxonomy" id="2930092"/>
    <lineage>
        <taxon>Bacteria</taxon>
        <taxon>Pseudomonadati</taxon>
        <taxon>Pseudomonadota</taxon>
        <taxon>Alphaproteobacteria</taxon>
        <taxon>Sphingomonadales</taxon>
        <taxon>Sphingomonadaceae</taxon>
        <taxon>Novosphingobium</taxon>
    </lineage>
</organism>
<dbReference type="NCBIfam" id="TIGR01783">
    <property type="entry name" value="TonB-siderophor"/>
    <property type="match status" value="1"/>
</dbReference>
<evidence type="ECO:0000256" key="4">
    <source>
        <dbReference type="ARBA" id="ARBA00022452"/>
    </source>
</evidence>
<dbReference type="Gene3D" id="2.170.130.10">
    <property type="entry name" value="TonB-dependent receptor, plug domain"/>
    <property type="match status" value="1"/>
</dbReference>
<evidence type="ECO:0000256" key="7">
    <source>
        <dbReference type="ARBA" id="ARBA00023136"/>
    </source>
</evidence>
<evidence type="ECO:0000256" key="11">
    <source>
        <dbReference type="RuleBase" id="RU003357"/>
    </source>
</evidence>
<evidence type="ECO:0000259" key="14">
    <source>
        <dbReference type="Pfam" id="PF07715"/>
    </source>
</evidence>
<dbReference type="PANTHER" id="PTHR32552:SF90">
    <property type="entry name" value="METAL-PSEUDOPALINE RECEPTOR CNTO"/>
    <property type="match status" value="1"/>
</dbReference>
<feature type="chain" id="PRO_5047371046" evidence="12">
    <location>
        <begin position="29"/>
        <end position="729"/>
    </location>
</feature>
<evidence type="ECO:0000256" key="12">
    <source>
        <dbReference type="SAM" id="SignalP"/>
    </source>
</evidence>
<dbReference type="PROSITE" id="PS52016">
    <property type="entry name" value="TONB_DEPENDENT_REC_3"/>
    <property type="match status" value="1"/>
</dbReference>
<feature type="signal peptide" evidence="12">
    <location>
        <begin position="1"/>
        <end position="28"/>
    </location>
</feature>
<dbReference type="InterPro" id="IPR012910">
    <property type="entry name" value="Plug_dom"/>
</dbReference>
<proteinExistence type="inferred from homology"/>